<dbReference type="VEuPathDB" id="VectorBase:GPAI043330"/>
<protein>
    <submittedName>
        <fullName evidence="2">Uncharacterized protein</fullName>
    </submittedName>
</protein>
<name>A0A1B0AEN2_GLOPL</name>
<evidence type="ECO:0000313" key="2">
    <source>
        <dbReference type="EnsemblMetazoa" id="GPAI043330-PA"/>
    </source>
</evidence>
<sequence length="117" mass="13158">MKINHKPTVYLNYLYSHKECRSNSPGLTKQKVVGSVMASLFILIIAIFVTSLDVYWPFGQLRCVRTEGYGPWKHLSASSYAIYKSLSVITANGIVDNSTNCAFRNVQATPNRAQKLR</sequence>
<proteinExistence type="predicted"/>
<feature type="transmembrane region" description="Helical" evidence="1">
    <location>
        <begin position="32"/>
        <end position="56"/>
    </location>
</feature>
<keyword evidence="1" id="KW-1133">Transmembrane helix</keyword>
<accession>A0A1B0AEN2</accession>
<organism evidence="2 3">
    <name type="scientific">Glossina pallidipes</name>
    <name type="common">Tsetse fly</name>
    <dbReference type="NCBI Taxonomy" id="7398"/>
    <lineage>
        <taxon>Eukaryota</taxon>
        <taxon>Metazoa</taxon>
        <taxon>Ecdysozoa</taxon>
        <taxon>Arthropoda</taxon>
        <taxon>Hexapoda</taxon>
        <taxon>Insecta</taxon>
        <taxon>Pterygota</taxon>
        <taxon>Neoptera</taxon>
        <taxon>Endopterygota</taxon>
        <taxon>Diptera</taxon>
        <taxon>Brachycera</taxon>
        <taxon>Muscomorpha</taxon>
        <taxon>Hippoboscoidea</taxon>
        <taxon>Glossinidae</taxon>
        <taxon>Glossina</taxon>
    </lineage>
</organism>
<reference evidence="3" key="1">
    <citation type="submission" date="2014-03" db="EMBL/GenBank/DDBJ databases">
        <authorList>
            <person name="Aksoy S."/>
            <person name="Warren W."/>
            <person name="Wilson R.K."/>
        </authorList>
    </citation>
    <scope>NUCLEOTIDE SEQUENCE [LARGE SCALE GENOMIC DNA]</scope>
    <source>
        <strain evidence="3">IAEA</strain>
    </source>
</reference>
<keyword evidence="3" id="KW-1185">Reference proteome</keyword>
<dbReference type="AlphaFoldDB" id="A0A1B0AEN2"/>
<keyword evidence="1" id="KW-0812">Transmembrane</keyword>
<keyword evidence="1" id="KW-0472">Membrane</keyword>
<dbReference type="EnsemblMetazoa" id="GPAI043330-RA">
    <property type="protein sequence ID" value="GPAI043330-PA"/>
    <property type="gene ID" value="GPAI043330"/>
</dbReference>
<evidence type="ECO:0000256" key="1">
    <source>
        <dbReference type="SAM" id="Phobius"/>
    </source>
</evidence>
<reference evidence="2" key="2">
    <citation type="submission" date="2020-05" db="UniProtKB">
        <authorList>
            <consortium name="EnsemblMetazoa"/>
        </authorList>
    </citation>
    <scope>IDENTIFICATION</scope>
    <source>
        <strain evidence="2">IAEA</strain>
    </source>
</reference>
<evidence type="ECO:0000313" key="3">
    <source>
        <dbReference type="Proteomes" id="UP000092445"/>
    </source>
</evidence>
<dbReference type="Proteomes" id="UP000092445">
    <property type="component" value="Unassembled WGS sequence"/>
</dbReference>